<dbReference type="Pfam" id="PF08007">
    <property type="entry name" value="JmjC_2"/>
    <property type="match status" value="1"/>
</dbReference>
<accession>A0A2P8D562</accession>
<dbReference type="SUPFAM" id="SSF51197">
    <property type="entry name" value="Clavaminate synthase-like"/>
    <property type="match status" value="1"/>
</dbReference>
<reference evidence="6 7" key="1">
    <citation type="submission" date="2018-03" db="EMBL/GenBank/DDBJ databases">
        <title>Genomic Encyclopedia of Archaeal and Bacterial Type Strains, Phase II (KMG-II): from individual species to whole genera.</title>
        <authorList>
            <person name="Goeker M."/>
        </authorList>
    </citation>
    <scope>NUCLEOTIDE SEQUENCE [LARGE SCALE GENOMIC DNA]</scope>
    <source>
        <strain evidence="6 7">DSM 45312</strain>
    </source>
</reference>
<evidence type="ECO:0000256" key="3">
    <source>
        <dbReference type="ARBA" id="ARBA00023004"/>
    </source>
</evidence>
<dbReference type="Gene3D" id="2.60.120.650">
    <property type="entry name" value="Cupin"/>
    <property type="match status" value="1"/>
</dbReference>
<dbReference type="AlphaFoldDB" id="A0A2P8D562"/>
<keyword evidence="7" id="KW-1185">Reference proteome</keyword>
<dbReference type="RefSeq" id="WP_170134303.1">
    <property type="nucleotide sequence ID" value="NZ_PYGA01000018.1"/>
</dbReference>
<evidence type="ECO:0000259" key="5">
    <source>
        <dbReference type="PROSITE" id="PS51184"/>
    </source>
</evidence>
<evidence type="ECO:0000313" key="6">
    <source>
        <dbReference type="EMBL" id="PSK92357.1"/>
    </source>
</evidence>
<dbReference type="EMBL" id="PYGA01000018">
    <property type="protein sequence ID" value="PSK92357.1"/>
    <property type="molecule type" value="Genomic_DNA"/>
</dbReference>
<protein>
    <submittedName>
        <fullName evidence="6">Cupin superfamily protein</fullName>
    </submittedName>
</protein>
<dbReference type="PANTHER" id="PTHR13096">
    <property type="entry name" value="MINA53 MYC INDUCED NUCLEAR ANTIGEN"/>
    <property type="match status" value="1"/>
</dbReference>
<dbReference type="InterPro" id="IPR003347">
    <property type="entry name" value="JmjC_dom"/>
</dbReference>
<feature type="domain" description="JmjC" evidence="5">
    <location>
        <begin position="97"/>
        <end position="236"/>
    </location>
</feature>
<organism evidence="6 7">
    <name type="scientific">Murinocardiopsis flavida</name>
    <dbReference type="NCBI Taxonomy" id="645275"/>
    <lineage>
        <taxon>Bacteria</taxon>
        <taxon>Bacillati</taxon>
        <taxon>Actinomycetota</taxon>
        <taxon>Actinomycetes</taxon>
        <taxon>Streptosporangiales</taxon>
        <taxon>Nocardiopsidaceae</taxon>
        <taxon>Murinocardiopsis</taxon>
    </lineage>
</organism>
<evidence type="ECO:0000256" key="2">
    <source>
        <dbReference type="ARBA" id="ARBA00022723"/>
    </source>
</evidence>
<dbReference type="PANTHER" id="PTHR13096:SF8">
    <property type="entry name" value="RIBOSOMAL OXYGENASE 1"/>
    <property type="match status" value="1"/>
</dbReference>
<proteinExistence type="predicted"/>
<evidence type="ECO:0000313" key="7">
    <source>
        <dbReference type="Proteomes" id="UP000240542"/>
    </source>
</evidence>
<keyword evidence="2" id="KW-0479">Metal-binding</keyword>
<dbReference type="PROSITE" id="PS51184">
    <property type="entry name" value="JMJC"/>
    <property type="match status" value="1"/>
</dbReference>
<dbReference type="Proteomes" id="UP000240542">
    <property type="component" value="Unassembled WGS sequence"/>
</dbReference>
<evidence type="ECO:0000256" key="4">
    <source>
        <dbReference type="SAM" id="MobiDB-lite"/>
    </source>
</evidence>
<sequence length="320" mass="34810">MSDPMLRLVSDVAELEACWEEHPLVSRCLADFSDVFSLAGLESLLATAPISTSFVRLMHDGAELKSETLARPRERSGPGAEPLVDGGKIVDEVRRGTTLVLEEVQSWIPEVAAFARGVESATGYGTYCAAFLTPADACGVRAHYDLASVFIRQVYGSKRWQIGSPVEFRPKEAWAGRKVPLRDRQEVLLREGDCLYLPRGYIHVGDTTGEASLHLSIAVKPVTWESVLVQEIRSLADHDHRLREALPFGFHRAAGSAMAERMAAVTSVVGDHVTRLPTEDAWKGIRARYAPSDVPAADGLSDALGAKGQAELHAGDPDEQ</sequence>
<feature type="region of interest" description="Disordered" evidence="4">
    <location>
        <begin position="298"/>
        <end position="320"/>
    </location>
</feature>
<keyword evidence="3" id="KW-0408">Iron</keyword>
<comment type="cofactor">
    <cofactor evidence="1">
        <name>Fe(2+)</name>
        <dbReference type="ChEBI" id="CHEBI:29033"/>
    </cofactor>
</comment>
<dbReference type="InterPro" id="IPR039994">
    <property type="entry name" value="NO66-like"/>
</dbReference>
<evidence type="ECO:0000256" key="1">
    <source>
        <dbReference type="ARBA" id="ARBA00001954"/>
    </source>
</evidence>
<gene>
    <name evidence="6" type="ORF">CLV63_118118</name>
</gene>
<dbReference type="GO" id="GO:0046872">
    <property type="term" value="F:metal ion binding"/>
    <property type="evidence" value="ECO:0007669"/>
    <property type="project" value="UniProtKB-KW"/>
</dbReference>
<name>A0A2P8D562_9ACTN</name>
<comment type="caution">
    <text evidence="6">The sequence shown here is derived from an EMBL/GenBank/DDBJ whole genome shotgun (WGS) entry which is preliminary data.</text>
</comment>